<keyword evidence="4 6" id="KW-0413">Isomerase</keyword>
<dbReference type="EC" id="5.3.1.23" evidence="6"/>
<dbReference type="HAMAP" id="MF_01678">
    <property type="entry name" value="Salvage_MtnA"/>
    <property type="match status" value="1"/>
</dbReference>
<reference evidence="7" key="1">
    <citation type="journal article" date="2020" name="Stud. Mycol.">
        <title>101 Dothideomycetes genomes: a test case for predicting lifestyles and emergence of pathogens.</title>
        <authorList>
            <person name="Haridas S."/>
            <person name="Albert R."/>
            <person name="Binder M."/>
            <person name="Bloem J."/>
            <person name="Labutti K."/>
            <person name="Salamov A."/>
            <person name="Andreopoulos B."/>
            <person name="Baker S."/>
            <person name="Barry K."/>
            <person name="Bills G."/>
            <person name="Bluhm B."/>
            <person name="Cannon C."/>
            <person name="Castanera R."/>
            <person name="Culley D."/>
            <person name="Daum C."/>
            <person name="Ezra D."/>
            <person name="Gonzalez J."/>
            <person name="Henrissat B."/>
            <person name="Kuo A."/>
            <person name="Liang C."/>
            <person name="Lipzen A."/>
            <person name="Lutzoni F."/>
            <person name="Magnuson J."/>
            <person name="Mondo S."/>
            <person name="Nolan M."/>
            <person name="Ohm R."/>
            <person name="Pangilinan J."/>
            <person name="Park H.-J."/>
            <person name="Ramirez L."/>
            <person name="Alfaro M."/>
            <person name="Sun H."/>
            <person name="Tritt A."/>
            <person name="Yoshinaga Y."/>
            <person name="Zwiers L.-H."/>
            <person name="Turgeon B."/>
            <person name="Goodwin S."/>
            <person name="Spatafora J."/>
            <person name="Crous P."/>
            <person name="Grigoriev I."/>
        </authorList>
    </citation>
    <scope>NUCLEOTIDE SEQUENCE</scope>
    <source>
        <strain evidence="7">CBS 480.64</strain>
    </source>
</reference>
<sequence length="362" mass="39821">MTLEAISYQPGSLQILDQLLLHHKSNYISIRTAEDAHNAISKMQVRGAPAIAIVAVLSLAVELHNNKDNFPQSAQAMADFVNQKLNYLLTSRPTAVNLSNAVRELAAQPYPNATSEDVVKEYTNRAEEIFRADLSTNKSLSSHGTEWLCKASLSPRRLNILTHCNTGSLATSGWGTALGVVRSLHSRGALERVYFTETRPYNQGARLTAYEVLSDQLPGMLIPDSAVASLLRSRQIDAVIVGADRIARNGDTANKIGTYGIAIAARYHGVKFLVAAPLSTVDWELEGGEQIKIEERAAEEFVKLGDVRLAPEGTEAWNPAFDVTPAALIDGIVTEEGIVERDGDRFNLKAFRRRVERERKRM</sequence>
<gene>
    <name evidence="6" type="primary">MRI1</name>
    <name evidence="7" type="ORF">K470DRAFT_46571</name>
</gene>
<evidence type="ECO:0000313" key="8">
    <source>
        <dbReference type="Proteomes" id="UP000799421"/>
    </source>
</evidence>
<feature type="active site" description="Proton donor" evidence="6">
    <location>
        <position position="244"/>
    </location>
</feature>
<dbReference type="InterPro" id="IPR027363">
    <property type="entry name" value="M1Pi_N"/>
</dbReference>
<dbReference type="PANTHER" id="PTHR43475:SF1">
    <property type="entry name" value="METHYLTHIORIBOSE-1-PHOSPHATE ISOMERASE"/>
    <property type="match status" value="1"/>
</dbReference>
<accession>A0A6A7C317</accession>
<dbReference type="GO" id="GO:0005634">
    <property type="term" value="C:nucleus"/>
    <property type="evidence" value="ECO:0007669"/>
    <property type="project" value="UniProtKB-SubCell"/>
</dbReference>
<name>A0A6A7C317_9PEZI</name>
<dbReference type="GO" id="GO:0019509">
    <property type="term" value="P:L-methionine salvage from methylthioadenosine"/>
    <property type="evidence" value="ECO:0007669"/>
    <property type="project" value="UniProtKB-UniRule"/>
</dbReference>
<proteinExistence type="inferred from homology"/>
<dbReference type="PANTHER" id="PTHR43475">
    <property type="entry name" value="METHYLTHIORIBOSE-1-PHOSPHATE ISOMERASE"/>
    <property type="match status" value="1"/>
</dbReference>
<comment type="subcellular location">
    <subcellularLocation>
        <location evidence="6">Cytoplasm</location>
    </subcellularLocation>
    <subcellularLocation>
        <location evidence="6">Nucleus</location>
    </subcellularLocation>
</comment>
<evidence type="ECO:0000313" key="7">
    <source>
        <dbReference type="EMBL" id="KAF2861098.1"/>
    </source>
</evidence>
<keyword evidence="5 6" id="KW-0539">Nucleus</keyword>
<comment type="function">
    <text evidence="6">Catalyzes the interconversion of methylthioribose-1-phosphate (MTR-1-P) into methylthioribulose-1-phosphate (MTRu-1-P).</text>
</comment>
<comment type="similarity">
    <text evidence="6">Belongs to the eIF-2B alpha/beta/delta subunits family. MtnA subfamily.</text>
</comment>
<keyword evidence="2 6" id="KW-0028">Amino-acid biosynthesis</keyword>
<protein>
    <recommendedName>
        <fullName evidence="6">Methylthioribose-1-phosphate isomerase</fullName>
        <shortName evidence="6">M1Pi</shortName>
        <shortName evidence="6">MTR-1-P isomerase</shortName>
        <ecNumber evidence="6">5.3.1.23</ecNumber>
    </recommendedName>
    <alternativeName>
        <fullName evidence="6">S-methyl-5-thioribose-1-phosphate isomerase</fullName>
    </alternativeName>
    <alternativeName>
        <fullName evidence="6">Translation initiation factor eIF-2B subunit alpha/beta/delta-like protein</fullName>
    </alternativeName>
</protein>
<dbReference type="GO" id="GO:0046523">
    <property type="term" value="F:S-methyl-5-thioribose-1-phosphate isomerase activity"/>
    <property type="evidence" value="ECO:0007669"/>
    <property type="project" value="UniProtKB-UniRule"/>
</dbReference>
<keyword evidence="1 6" id="KW-0963">Cytoplasm</keyword>
<dbReference type="OrthoDB" id="2461at2759"/>
<dbReference type="FunFam" id="3.40.50.10470:FF:000003">
    <property type="entry name" value="Methylthioribose-1-phosphate isomerase"/>
    <property type="match status" value="1"/>
</dbReference>
<dbReference type="InterPro" id="IPR011559">
    <property type="entry name" value="Initiation_fac_2B_a/b/d"/>
</dbReference>
<comment type="catalytic activity">
    <reaction evidence="6">
        <text>5-(methylsulfanyl)-alpha-D-ribose 1-phosphate = 5-(methylsulfanyl)-D-ribulose 1-phosphate</text>
        <dbReference type="Rhea" id="RHEA:19989"/>
        <dbReference type="ChEBI" id="CHEBI:58533"/>
        <dbReference type="ChEBI" id="CHEBI:58548"/>
        <dbReference type="EC" id="5.3.1.23"/>
    </reaction>
</comment>
<dbReference type="Gene3D" id="1.20.120.420">
    <property type="entry name" value="translation initiation factor eif-2b, domain 1"/>
    <property type="match status" value="1"/>
</dbReference>
<evidence type="ECO:0000256" key="1">
    <source>
        <dbReference type="ARBA" id="ARBA00022490"/>
    </source>
</evidence>
<dbReference type="NCBIfam" id="TIGR00512">
    <property type="entry name" value="salvage_mtnA"/>
    <property type="match status" value="1"/>
</dbReference>
<dbReference type="NCBIfam" id="TIGR00524">
    <property type="entry name" value="eIF-2B_rel"/>
    <property type="match status" value="1"/>
</dbReference>
<dbReference type="InterPro" id="IPR042529">
    <property type="entry name" value="IF_2B-like_C"/>
</dbReference>
<dbReference type="AlphaFoldDB" id="A0A6A7C317"/>
<dbReference type="FunFam" id="1.20.120.420:FF:000003">
    <property type="entry name" value="Methylthioribose-1-phosphate isomerase"/>
    <property type="match status" value="1"/>
</dbReference>
<evidence type="ECO:0000256" key="3">
    <source>
        <dbReference type="ARBA" id="ARBA00023167"/>
    </source>
</evidence>
<organism evidence="7 8">
    <name type="scientific">Piedraia hortae CBS 480.64</name>
    <dbReference type="NCBI Taxonomy" id="1314780"/>
    <lineage>
        <taxon>Eukaryota</taxon>
        <taxon>Fungi</taxon>
        <taxon>Dikarya</taxon>
        <taxon>Ascomycota</taxon>
        <taxon>Pezizomycotina</taxon>
        <taxon>Dothideomycetes</taxon>
        <taxon>Dothideomycetidae</taxon>
        <taxon>Capnodiales</taxon>
        <taxon>Piedraiaceae</taxon>
        <taxon>Piedraia</taxon>
    </lineage>
</organism>
<dbReference type="GO" id="GO:0005737">
    <property type="term" value="C:cytoplasm"/>
    <property type="evidence" value="ECO:0007669"/>
    <property type="project" value="UniProtKB-SubCell"/>
</dbReference>
<evidence type="ECO:0000256" key="4">
    <source>
        <dbReference type="ARBA" id="ARBA00023235"/>
    </source>
</evidence>
<dbReference type="NCBIfam" id="NF004326">
    <property type="entry name" value="PRK05720.1"/>
    <property type="match status" value="1"/>
</dbReference>
<dbReference type="Proteomes" id="UP000799421">
    <property type="component" value="Unassembled WGS sequence"/>
</dbReference>
<comment type="pathway">
    <text evidence="6">Amino-acid biosynthesis; L-methionine biosynthesis via salvage pathway; L-methionine from S-methyl-5-thio-alpha-D-ribose 1-phosphate: step 1/6.</text>
</comment>
<evidence type="ECO:0000256" key="5">
    <source>
        <dbReference type="ARBA" id="ARBA00023242"/>
    </source>
</evidence>
<dbReference type="UniPathway" id="UPA00904">
    <property type="reaction ID" value="UER00874"/>
</dbReference>
<dbReference type="InterPro" id="IPR037171">
    <property type="entry name" value="NagB/RpiA_transferase-like"/>
</dbReference>
<evidence type="ECO:0000256" key="2">
    <source>
        <dbReference type="ARBA" id="ARBA00022605"/>
    </source>
</evidence>
<evidence type="ECO:0000256" key="6">
    <source>
        <dbReference type="HAMAP-Rule" id="MF_03119"/>
    </source>
</evidence>
<dbReference type="Gene3D" id="3.40.50.10470">
    <property type="entry name" value="Translation initiation factor eif-2b, domain 2"/>
    <property type="match status" value="1"/>
</dbReference>
<feature type="site" description="Transition state stabilizer" evidence="6">
    <location>
        <position position="164"/>
    </location>
</feature>
<dbReference type="InterPro" id="IPR005251">
    <property type="entry name" value="IF-M1Pi"/>
</dbReference>
<dbReference type="EMBL" id="MU005975">
    <property type="protein sequence ID" value="KAF2861098.1"/>
    <property type="molecule type" value="Genomic_DNA"/>
</dbReference>
<dbReference type="SUPFAM" id="SSF100950">
    <property type="entry name" value="NagB/RpiA/CoA transferase-like"/>
    <property type="match status" value="1"/>
</dbReference>
<keyword evidence="3 6" id="KW-0486">Methionine biosynthesis</keyword>
<dbReference type="Pfam" id="PF01008">
    <property type="entry name" value="IF-2B"/>
    <property type="match status" value="1"/>
</dbReference>
<dbReference type="InterPro" id="IPR000649">
    <property type="entry name" value="IF-2B-related"/>
</dbReference>
<keyword evidence="8" id="KW-1185">Reference proteome</keyword>